<feature type="non-terminal residue" evidence="10">
    <location>
        <position position="310"/>
    </location>
</feature>
<dbReference type="AlphaFoldDB" id="A0A7W3XZF5"/>
<feature type="compositionally biased region" description="Pro residues" evidence="8">
    <location>
        <begin position="301"/>
        <end position="310"/>
    </location>
</feature>
<evidence type="ECO:0000259" key="9">
    <source>
        <dbReference type="PROSITE" id="PS50011"/>
    </source>
</evidence>
<evidence type="ECO:0000256" key="2">
    <source>
        <dbReference type="ARBA" id="ARBA00022527"/>
    </source>
</evidence>
<dbReference type="PANTHER" id="PTHR43289">
    <property type="entry name" value="MITOGEN-ACTIVATED PROTEIN KINASE KINASE KINASE 20-RELATED"/>
    <property type="match status" value="1"/>
</dbReference>
<organism evidence="10 11">
    <name type="scientific">Streptomyces calidiresistens</name>
    <dbReference type="NCBI Taxonomy" id="1485586"/>
    <lineage>
        <taxon>Bacteria</taxon>
        <taxon>Bacillati</taxon>
        <taxon>Actinomycetota</taxon>
        <taxon>Actinomycetes</taxon>
        <taxon>Kitasatosporales</taxon>
        <taxon>Streptomycetaceae</taxon>
        <taxon>Streptomyces</taxon>
    </lineage>
</organism>
<proteinExistence type="predicted"/>
<evidence type="ECO:0000256" key="7">
    <source>
        <dbReference type="PROSITE-ProRule" id="PRU10141"/>
    </source>
</evidence>
<keyword evidence="3" id="KW-0808">Transferase</keyword>
<protein>
    <recommendedName>
        <fullName evidence="1">non-specific serine/threonine protein kinase</fullName>
        <ecNumber evidence="1">2.7.11.1</ecNumber>
    </recommendedName>
</protein>
<evidence type="ECO:0000256" key="6">
    <source>
        <dbReference type="ARBA" id="ARBA00022840"/>
    </source>
</evidence>
<dbReference type="GO" id="GO:0004674">
    <property type="term" value="F:protein serine/threonine kinase activity"/>
    <property type="evidence" value="ECO:0007669"/>
    <property type="project" value="UniProtKB-KW"/>
</dbReference>
<evidence type="ECO:0000313" key="10">
    <source>
        <dbReference type="EMBL" id="MBB0232897.1"/>
    </source>
</evidence>
<gene>
    <name evidence="10" type="ORF">FOE67_26250</name>
</gene>
<evidence type="ECO:0000256" key="3">
    <source>
        <dbReference type="ARBA" id="ARBA00022679"/>
    </source>
</evidence>
<keyword evidence="5 10" id="KW-0418">Kinase</keyword>
<evidence type="ECO:0000256" key="8">
    <source>
        <dbReference type="SAM" id="MobiDB-lite"/>
    </source>
</evidence>
<dbReference type="GO" id="GO:0005524">
    <property type="term" value="F:ATP binding"/>
    <property type="evidence" value="ECO:0007669"/>
    <property type="project" value="UniProtKB-UniRule"/>
</dbReference>
<evidence type="ECO:0000256" key="4">
    <source>
        <dbReference type="ARBA" id="ARBA00022741"/>
    </source>
</evidence>
<keyword evidence="11" id="KW-1185">Reference proteome</keyword>
<feature type="compositionally biased region" description="Basic and acidic residues" evidence="8">
    <location>
        <begin position="273"/>
        <end position="288"/>
    </location>
</feature>
<dbReference type="PANTHER" id="PTHR43289:SF6">
    <property type="entry name" value="SERINE_THREONINE-PROTEIN KINASE NEKL-3"/>
    <property type="match status" value="1"/>
</dbReference>
<dbReference type="CDD" id="cd14014">
    <property type="entry name" value="STKc_PknB_like"/>
    <property type="match status" value="1"/>
</dbReference>
<dbReference type="PROSITE" id="PS00107">
    <property type="entry name" value="PROTEIN_KINASE_ATP"/>
    <property type="match status" value="1"/>
</dbReference>
<keyword evidence="4 7" id="KW-0547">Nucleotide-binding</keyword>
<dbReference type="EMBL" id="VKHS01001274">
    <property type="protein sequence ID" value="MBB0232897.1"/>
    <property type="molecule type" value="Genomic_DNA"/>
</dbReference>
<dbReference type="Pfam" id="PF00069">
    <property type="entry name" value="Pkinase"/>
    <property type="match status" value="1"/>
</dbReference>
<dbReference type="EC" id="2.7.11.1" evidence="1"/>
<dbReference type="SMART" id="SM00220">
    <property type="entry name" value="S_TKc"/>
    <property type="match status" value="1"/>
</dbReference>
<dbReference type="PROSITE" id="PS00108">
    <property type="entry name" value="PROTEIN_KINASE_ST"/>
    <property type="match status" value="1"/>
</dbReference>
<evidence type="ECO:0000313" key="11">
    <source>
        <dbReference type="Proteomes" id="UP000530234"/>
    </source>
</evidence>
<comment type="caution">
    <text evidence="10">The sequence shown here is derived from an EMBL/GenBank/DDBJ whole genome shotgun (WGS) entry which is preliminary data.</text>
</comment>
<sequence>MDPRSAAGGAAGRAGAEPGRVGAELDGRFLLLERLGTGGMGTVWRARDTVLEREVAIKEVRPPEGALDAPGAARLRERVLREARALARIAHPNVVTVHHIVDRGPFPWIVMELLPGRTLRDRIAEGPVPVPEAVRHGLGVLAALRAAHAAGILHRDVKPANVLLRPDGSAVLTDFGIAAVHDGPALTVDGQLIGSPEYMAPERVRGGADLPAGDLWSLGTLLYELVENRSPMRRGTLTATLLAVVEDPVPPPTRAGPLAPVLADLLVRDPAARPDAERVAEALRRAEEGTGAETSTGTTPRLPPAPVAPG</sequence>
<dbReference type="PROSITE" id="PS50011">
    <property type="entry name" value="PROTEIN_KINASE_DOM"/>
    <property type="match status" value="1"/>
</dbReference>
<reference evidence="11" key="1">
    <citation type="submission" date="2019-10" db="EMBL/GenBank/DDBJ databases">
        <title>Streptomyces sp. nov., a novel actinobacterium isolated from alkaline environment.</title>
        <authorList>
            <person name="Golinska P."/>
        </authorList>
    </citation>
    <scope>NUCLEOTIDE SEQUENCE [LARGE SCALE GENOMIC DNA]</scope>
    <source>
        <strain evidence="11">DSM 42108</strain>
    </source>
</reference>
<name>A0A7W3XZF5_9ACTN</name>
<feature type="domain" description="Protein kinase" evidence="9">
    <location>
        <begin position="29"/>
        <end position="302"/>
    </location>
</feature>
<evidence type="ECO:0000256" key="5">
    <source>
        <dbReference type="ARBA" id="ARBA00022777"/>
    </source>
</evidence>
<dbReference type="SUPFAM" id="SSF56112">
    <property type="entry name" value="Protein kinase-like (PK-like)"/>
    <property type="match status" value="1"/>
</dbReference>
<evidence type="ECO:0000256" key="1">
    <source>
        <dbReference type="ARBA" id="ARBA00012513"/>
    </source>
</evidence>
<dbReference type="Gene3D" id="3.30.200.20">
    <property type="entry name" value="Phosphorylase Kinase, domain 1"/>
    <property type="match status" value="1"/>
</dbReference>
<dbReference type="InterPro" id="IPR000719">
    <property type="entry name" value="Prot_kinase_dom"/>
</dbReference>
<keyword evidence="6 7" id="KW-0067">ATP-binding</keyword>
<accession>A0A7W3XZF5</accession>
<dbReference type="Proteomes" id="UP000530234">
    <property type="component" value="Unassembled WGS sequence"/>
</dbReference>
<dbReference type="InterPro" id="IPR017441">
    <property type="entry name" value="Protein_kinase_ATP_BS"/>
</dbReference>
<feature type="region of interest" description="Disordered" evidence="8">
    <location>
        <begin position="273"/>
        <end position="310"/>
    </location>
</feature>
<dbReference type="Gene3D" id="1.10.510.10">
    <property type="entry name" value="Transferase(Phosphotransferase) domain 1"/>
    <property type="match status" value="1"/>
</dbReference>
<feature type="compositionally biased region" description="Low complexity" evidence="8">
    <location>
        <begin position="289"/>
        <end position="299"/>
    </location>
</feature>
<feature type="binding site" evidence="7">
    <location>
        <position position="58"/>
    </location>
    <ligand>
        <name>ATP</name>
        <dbReference type="ChEBI" id="CHEBI:30616"/>
    </ligand>
</feature>
<dbReference type="InterPro" id="IPR008271">
    <property type="entry name" value="Ser/Thr_kinase_AS"/>
</dbReference>
<keyword evidence="2" id="KW-0723">Serine/threonine-protein kinase</keyword>
<dbReference type="InterPro" id="IPR011009">
    <property type="entry name" value="Kinase-like_dom_sf"/>
</dbReference>